<dbReference type="InterPro" id="IPR030934">
    <property type="entry name" value="Intein_C"/>
</dbReference>
<keyword evidence="1" id="KW-0614">Plasmid</keyword>
<geneLocation type="plasmid" evidence="2">
    <name>pdrdi</name>
</geneLocation>
<gene>
    <name evidence="1" type="ORF">DVJ83_17490</name>
</gene>
<dbReference type="EMBL" id="CP031163">
    <property type="protein sequence ID" value="AXH00905.1"/>
    <property type="molecule type" value="Genomic_DNA"/>
</dbReference>
<dbReference type="AlphaFoldDB" id="A0A345IMI2"/>
<dbReference type="NCBIfam" id="TIGR01443">
    <property type="entry name" value="intein_Cterm"/>
    <property type="match status" value="1"/>
</dbReference>
<name>A0A345IMI2_9DEIO</name>
<accession>A0A345IMI2</accession>
<dbReference type="KEGG" id="dwu:DVJ83_17490"/>
<evidence type="ECO:0000313" key="2">
    <source>
        <dbReference type="Proteomes" id="UP000253744"/>
    </source>
</evidence>
<proteinExistence type="predicted"/>
<organism evidence="1 2">
    <name type="scientific">Deinococcus wulumuqiensis</name>
    <dbReference type="NCBI Taxonomy" id="980427"/>
    <lineage>
        <taxon>Bacteria</taxon>
        <taxon>Thermotogati</taxon>
        <taxon>Deinococcota</taxon>
        <taxon>Deinococci</taxon>
        <taxon>Deinococcales</taxon>
        <taxon>Deinococcaceae</taxon>
        <taxon>Deinococcus</taxon>
    </lineage>
</organism>
<dbReference type="Proteomes" id="UP000253744">
    <property type="component" value="Plasmid pDrdI"/>
</dbReference>
<protein>
    <recommendedName>
        <fullName evidence="3">Intein C-terminal splicing domain-containing protein</fullName>
    </recommendedName>
</protein>
<evidence type="ECO:0000313" key="1">
    <source>
        <dbReference type="EMBL" id="AXH00905.1"/>
    </source>
</evidence>
<evidence type="ECO:0008006" key="3">
    <source>
        <dbReference type="Google" id="ProtNLM"/>
    </source>
</evidence>
<sequence>MFNLTVDEAHTFYVGTNGWLVHNTGLCGPSWKAGQDIAHFNKHGDEIANALGLKSYDLATYLDDARMVIKNGTFAPELNAYVQIIGGKGSAKVMMVGLDRATREITTLHVKTVSEIAKKAPSLGWKK</sequence>
<reference evidence="1 2" key="1">
    <citation type="submission" date="2018-07" db="EMBL/GenBank/DDBJ databases">
        <title>Complete Genome and Methylome Analysis of Deinococcus wulumuqiensis NEB 479.</title>
        <authorList>
            <person name="Fomenkov A."/>
            <person name="Luyten Y."/>
            <person name="Vincze T."/>
            <person name="Anton B.P."/>
            <person name="Clark T."/>
            <person name="Roberts R.J."/>
            <person name="Morgan R.D."/>
        </authorList>
    </citation>
    <scope>NUCLEOTIDE SEQUENCE [LARGE SCALE GENOMIC DNA]</scope>
    <source>
        <strain evidence="1 2">NEB 479</strain>
        <plasmid evidence="2">Plasmid pdrdi</plasmid>
    </source>
</reference>
<dbReference type="RefSeq" id="WP_114673554.1">
    <property type="nucleotide sequence ID" value="NZ_CP031163.1"/>
</dbReference>